<keyword evidence="5" id="KW-1185">Reference proteome</keyword>
<dbReference type="HOGENOM" id="CLU_267618_0_0_7"/>
<dbReference type="InParanoid" id="F2LV53"/>
<dbReference type="InterPro" id="IPR012931">
    <property type="entry name" value="TraG_N_Proteobacteria"/>
</dbReference>
<proteinExistence type="predicted"/>
<dbReference type="Pfam" id="PF07916">
    <property type="entry name" value="TraG_N"/>
    <property type="match status" value="1"/>
</dbReference>
<gene>
    <name evidence="4" type="ordered locus">Hipma_0667</name>
</gene>
<feature type="transmembrane region" description="Helical" evidence="2">
    <location>
        <begin position="162"/>
        <end position="180"/>
    </location>
</feature>
<feature type="region of interest" description="Disordered" evidence="1">
    <location>
        <begin position="1203"/>
        <end position="1231"/>
    </location>
</feature>
<feature type="transmembrane region" description="Helical" evidence="2">
    <location>
        <begin position="522"/>
        <end position="543"/>
    </location>
</feature>
<evidence type="ECO:0000256" key="2">
    <source>
        <dbReference type="SAM" id="Phobius"/>
    </source>
</evidence>
<protein>
    <recommendedName>
        <fullName evidence="3">TraG N-terminal Proteobacteria domain-containing protein</fullName>
    </recommendedName>
</protein>
<feature type="transmembrane region" description="Helical" evidence="2">
    <location>
        <begin position="116"/>
        <end position="141"/>
    </location>
</feature>
<feature type="transmembrane region" description="Helical" evidence="2">
    <location>
        <begin position="549"/>
        <end position="569"/>
    </location>
</feature>
<feature type="transmembrane region" description="Helical" evidence="2">
    <location>
        <begin position="57"/>
        <end position="88"/>
    </location>
</feature>
<organism evidence="4 5">
    <name type="scientific">Hippea maritima (strain ATCC 700847 / DSM 10411 / MH2)</name>
    <dbReference type="NCBI Taxonomy" id="760142"/>
    <lineage>
        <taxon>Bacteria</taxon>
        <taxon>Pseudomonadati</taxon>
        <taxon>Campylobacterota</taxon>
        <taxon>Desulfurellia</taxon>
        <taxon>Desulfurellales</taxon>
        <taxon>Hippeaceae</taxon>
        <taxon>Hippea</taxon>
    </lineage>
</organism>
<reference evidence="4 5" key="1">
    <citation type="journal article" date="2011" name="Stand. Genomic Sci.">
        <title>Complete genome sequence of the thermophilic sulfur-reducer Hippea maritima type strain (MH(2)).</title>
        <authorList>
            <person name="Huntemann M."/>
            <person name="Lu M."/>
            <person name="Nolan M."/>
            <person name="Lapidus A."/>
            <person name="Lucas S."/>
            <person name="Hammon N."/>
            <person name="Deshpande S."/>
            <person name="Cheng J.F."/>
            <person name="Tapia R."/>
            <person name="Han C."/>
            <person name="Goodwin L."/>
            <person name="Pitluck S."/>
            <person name="Liolios K."/>
            <person name="Pagani I."/>
            <person name="Ivanova N."/>
            <person name="Ovchinikova G."/>
            <person name="Pati A."/>
            <person name="Chen A."/>
            <person name="Palaniappan K."/>
            <person name="Land M."/>
            <person name="Hauser L."/>
            <person name="Jeffries C.D."/>
            <person name="Detter J.C."/>
            <person name="Brambilla E.M."/>
            <person name="Rohde M."/>
            <person name="Spring S."/>
            <person name="Goker M."/>
            <person name="Woyke T."/>
            <person name="Bristow J."/>
            <person name="Eisen J.A."/>
            <person name="Markowitz V."/>
            <person name="Hugenholtz P."/>
            <person name="Kyrpides N.C."/>
            <person name="Klenk H.P."/>
            <person name="Mavromatis K."/>
        </authorList>
    </citation>
    <scope>NUCLEOTIDE SEQUENCE [LARGE SCALE GENOMIC DNA]</scope>
    <source>
        <strain evidence="5">ATCC 700847 / DSM 10411 / MH2</strain>
    </source>
</reference>
<dbReference type="AlphaFoldDB" id="F2LV53"/>
<feature type="transmembrane region" description="Helical" evidence="2">
    <location>
        <begin position="243"/>
        <end position="262"/>
    </location>
</feature>
<keyword evidence="2" id="KW-0812">Transmembrane</keyword>
<feature type="transmembrane region" description="Helical" evidence="2">
    <location>
        <begin position="213"/>
        <end position="231"/>
    </location>
</feature>
<dbReference type="KEGG" id="hmr:Hipma_0667"/>
<feature type="compositionally biased region" description="Low complexity" evidence="1">
    <location>
        <begin position="1210"/>
        <end position="1231"/>
    </location>
</feature>
<dbReference type="eggNOG" id="COG3266">
    <property type="taxonomic scope" value="Bacteria"/>
</dbReference>
<dbReference type="STRING" id="760142.Hipma_0667"/>
<feature type="transmembrane region" description="Helical" evidence="2">
    <location>
        <begin position="606"/>
        <end position="627"/>
    </location>
</feature>
<accession>F2LV53</accession>
<evidence type="ECO:0000313" key="4">
    <source>
        <dbReference type="EMBL" id="AEA33637.1"/>
    </source>
</evidence>
<evidence type="ECO:0000256" key="1">
    <source>
        <dbReference type="SAM" id="MobiDB-lite"/>
    </source>
</evidence>
<feature type="transmembrane region" description="Helical" evidence="2">
    <location>
        <begin position="581"/>
        <end position="600"/>
    </location>
</feature>
<name>F2LV53_HIPMA</name>
<keyword evidence="2" id="KW-1133">Transmembrane helix</keyword>
<dbReference type="EMBL" id="CP002606">
    <property type="protein sequence ID" value="AEA33637.1"/>
    <property type="molecule type" value="Genomic_DNA"/>
</dbReference>
<feature type="transmembrane region" description="Helical" evidence="2">
    <location>
        <begin position="26"/>
        <end position="45"/>
    </location>
</feature>
<evidence type="ECO:0000313" key="5">
    <source>
        <dbReference type="Proteomes" id="UP000008139"/>
    </source>
</evidence>
<sequence>MENYLKRNILRLIAKIEKTDSPLTLWFYYFVLSVLNNIVFLFYLDQKALGKKVWLELFTFLGLSAVGVALHNYWLIVPAFAVSVFAFVPYLRTPLYLGTAVGVYFTVLSDVEAYRIGFNSAALVIITVFTLATGFGLVVACQSIVSFVRKIISMFSKIKRSFGLIVIVLIFTSINAFAFDPGHVEFYTYGGFDAISNAFQFISLIFSDKAYQGLFFTVMALSLFFAGFRNYIRSLQGLQTGNILAWSMPVIIAFVLYMALIVPKGQVTVYDTVLNKSQTIGNIPIGITTVAGIASDVENGIIRMIDTTEIDPDLNYENSAGGIGVMAILNMAIHGVRSDDVYLDMSIEKYIKDCVFYDIGNSYRPGHITFDDLVNTSEPFSDILAKASAYKSIYTVYYDHNNTAGEAVTCNQAWNNIANILNNNQYFRNTLKHLCASAGIDTTDTIALNHCIAVTTAYIKNLYNNNFTDITADAFSFIRQGYIATEIYNASVAANSPFLTNYKMTNTGINIGMAFNTWIPTIRAVLIALGLSLLPFLIIFLPTPFYGKVIGAVAGVFVFMVSWAAIDAVIHHFLVDEAQTLFQSVIIHNVGYGAFMNMQLPLERSLAAWGYVRSLGMGMALITAGIFTKVGAYGLQMAAGRLEGAVTSQASGIGEQVTNPAEKGNVEKSIITSEAFDTGIAPAFDAGDLIRGTANLEAKRIGAGNAYKGVKDAYKTGYNAESISTGQTNAIADEAKKHGMTPDQYGGKLGTESAVHNITAWNKAGGAANLGYLTGEQKAVGATSPYQAYRESVKEGKFKGSFHDWLMFQEKTHQLSVFGQNLATKKAADKLGEGIIGMVEKQRIGSNEKAYVEGMGYDDVVDRVPLKNLIAATVNKEMYNTGKDLNMASTPGDAYDLGAFAGRKQNADYAFNRAFYNTPENMSQIEAAKAFDQQAVEPEIAQALVSNDKSLISRADKDVEKLITVGGERGKAFATSALAGAMLKYVGGEVHTGMTDTHQGIISTEGEANVEGYSKVGISILGNGAGVEGSLSGSVKDKVADYLDKKYGLNITGKQVDKLIYSKAQSIVDKYGATGEAVTKARDFVKDLTGAIKNNDMQKVSNLLGLSGVTNNIKEAHAQGSNPARQIQDIWDNGAGAMKSYLHVLEHTGKELLHGVKDTLSGGNQNSDPMLKGIGKPVTHLHVGSNNADDTDRILHAGIFAAGSSASKDTPSNTQSNSSNNIQPPSDLDVR</sequence>
<dbReference type="Proteomes" id="UP000008139">
    <property type="component" value="Chromosome"/>
</dbReference>
<evidence type="ECO:0000259" key="3">
    <source>
        <dbReference type="Pfam" id="PF07916"/>
    </source>
</evidence>
<reference evidence="5" key="2">
    <citation type="submission" date="2011-03" db="EMBL/GenBank/DDBJ databases">
        <title>The complete genome of Hippea maritima DSM 10411.</title>
        <authorList>
            <consortium name="US DOE Joint Genome Institute (JGI-PGF)"/>
            <person name="Lucas S."/>
            <person name="Copeland A."/>
            <person name="Lapidus A."/>
            <person name="Bruce D."/>
            <person name="Goodwin L."/>
            <person name="Pitluck S."/>
            <person name="Peters L."/>
            <person name="Kyrpides N."/>
            <person name="Mavromatis K."/>
            <person name="Pagani I."/>
            <person name="Ivanova N."/>
            <person name="Mikhailova N."/>
            <person name="Lu M."/>
            <person name="Detter J.C."/>
            <person name="Tapia R."/>
            <person name="Han C."/>
            <person name="Land M."/>
            <person name="Hauser L."/>
            <person name="Markowitz V."/>
            <person name="Cheng J.-F."/>
            <person name="Hugenholtz P."/>
            <person name="Woyke T."/>
            <person name="Wu D."/>
            <person name="Spring S."/>
            <person name="Schroeder M."/>
            <person name="Brambilla E."/>
            <person name="Klenk H.-P."/>
            <person name="Eisen J.A."/>
        </authorList>
    </citation>
    <scope>NUCLEOTIDE SEQUENCE [LARGE SCALE GENOMIC DNA]</scope>
    <source>
        <strain evidence="5">ATCC 700847 / DSM 10411 / MH2</strain>
    </source>
</reference>
<keyword evidence="2" id="KW-0472">Membrane</keyword>
<feature type="domain" description="TraG N-terminal Proteobacteria" evidence="3">
    <location>
        <begin position="185"/>
        <end position="649"/>
    </location>
</feature>